<dbReference type="EMBL" id="QXFU01000287">
    <property type="protein sequence ID" value="KAE9037775.1"/>
    <property type="molecule type" value="Genomic_DNA"/>
</dbReference>
<organism evidence="2 3">
    <name type="scientific">Phytophthora rubi</name>
    <dbReference type="NCBI Taxonomy" id="129364"/>
    <lineage>
        <taxon>Eukaryota</taxon>
        <taxon>Sar</taxon>
        <taxon>Stramenopiles</taxon>
        <taxon>Oomycota</taxon>
        <taxon>Peronosporomycetes</taxon>
        <taxon>Peronosporales</taxon>
        <taxon>Peronosporaceae</taxon>
        <taxon>Phytophthora</taxon>
    </lineage>
</organism>
<dbReference type="AlphaFoldDB" id="A0A6A4FSM1"/>
<dbReference type="Proteomes" id="UP000434957">
    <property type="component" value="Unassembled WGS sequence"/>
</dbReference>
<sequence length="38" mass="4273">MRQVSQLRALCHSTPSRLQLTLARAFASKDEDEDEAVV</sequence>
<protein>
    <submittedName>
        <fullName evidence="2">Uncharacterized protein</fullName>
    </submittedName>
</protein>
<evidence type="ECO:0000313" key="2">
    <source>
        <dbReference type="EMBL" id="KAE9348546.1"/>
    </source>
</evidence>
<proteinExistence type="predicted"/>
<evidence type="ECO:0000313" key="4">
    <source>
        <dbReference type="Proteomes" id="UP000435112"/>
    </source>
</evidence>
<keyword evidence="3" id="KW-1185">Reference proteome</keyword>
<gene>
    <name evidence="1" type="ORF">PR002_g6371</name>
    <name evidence="2" type="ORF">PR003_g6350</name>
</gene>
<dbReference type="Proteomes" id="UP000435112">
    <property type="component" value="Unassembled WGS sequence"/>
</dbReference>
<reference evidence="2 3" key="1">
    <citation type="submission" date="2018-08" db="EMBL/GenBank/DDBJ databases">
        <title>Genomic investigation of the strawberry pathogen Phytophthora fragariae indicates pathogenicity is determined by transcriptional variation in three key races.</title>
        <authorList>
            <person name="Adams T.M."/>
            <person name="Armitage A.D."/>
            <person name="Sobczyk M.K."/>
            <person name="Bates H.J."/>
            <person name="Dunwell J.M."/>
            <person name="Nellist C.F."/>
            <person name="Harrison R.J."/>
        </authorList>
    </citation>
    <scope>NUCLEOTIDE SEQUENCE [LARGE SCALE GENOMIC DNA]</scope>
    <source>
        <strain evidence="1 4">SCRP324</strain>
        <strain evidence="2 3">SCRP333</strain>
    </source>
</reference>
<name>A0A6A4FSM1_9STRA</name>
<evidence type="ECO:0000313" key="3">
    <source>
        <dbReference type="Proteomes" id="UP000434957"/>
    </source>
</evidence>
<accession>A0A6A4FSM1</accession>
<comment type="caution">
    <text evidence="2">The sequence shown here is derived from an EMBL/GenBank/DDBJ whole genome shotgun (WGS) entry which is preliminary data.</text>
</comment>
<evidence type="ECO:0000313" key="1">
    <source>
        <dbReference type="EMBL" id="KAE9037775.1"/>
    </source>
</evidence>
<dbReference type="EMBL" id="QXFT01000282">
    <property type="protein sequence ID" value="KAE9348546.1"/>
    <property type="molecule type" value="Genomic_DNA"/>
</dbReference>